<reference evidence="2" key="1">
    <citation type="submission" date="2014-11" db="EMBL/GenBank/DDBJ databases">
        <authorList>
            <person name="Amaro Gonzalez C."/>
        </authorList>
    </citation>
    <scope>NUCLEOTIDE SEQUENCE</scope>
</reference>
<dbReference type="EMBL" id="GBXM01006606">
    <property type="protein sequence ID" value="JAI01972.1"/>
    <property type="molecule type" value="Transcribed_RNA"/>
</dbReference>
<name>A0A0E9XHQ9_ANGAN</name>
<accession>A0A0E9XHQ9</accession>
<proteinExistence type="predicted"/>
<evidence type="ECO:0000256" key="1">
    <source>
        <dbReference type="SAM" id="SignalP"/>
    </source>
</evidence>
<protein>
    <submittedName>
        <fullName evidence="2">Uncharacterized protein</fullName>
    </submittedName>
</protein>
<organism evidence="2">
    <name type="scientific">Anguilla anguilla</name>
    <name type="common">European freshwater eel</name>
    <name type="synonym">Muraena anguilla</name>
    <dbReference type="NCBI Taxonomy" id="7936"/>
    <lineage>
        <taxon>Eukaryota</taxon>
        <taxon>Metazoa</taxon>
        <taxon>Chordata</taxon>
        <taxon>Craniata</taxon>
        <taxon>Vertebrata</taxon>
        <taxon>Euteleostomi</taxon>
        <taxon>Actinopterygii</taxon>
        <taxon>Neopterygii</taxon>
        <taxon>Teleostei</taxon>
        <taxon>Anguilliformes</taxon>
        <taxon>Anguillidae</taxon>
        <taxon>Anguilla</taxon>
    </lineage>
</organism>
<feature type="chain" id="PRO_5002435027" evidence="1">
    <location>
        <begin position="18"/>
        <end position="63"/>
    </location>
</feature>
<keyword evidence="1" id="KW-0732">Signal</keyword>
<dbReference type="AlphaFoldDB" id="A0A0E9XHQ9"/>
<evidence type="ECO:0000313" key="2">
    <source>
        <dbReference type="EMBL" id="JAI01972.1"/>
    </source>
</evidence>
<reference evidence="2" key="2">
    <citation type="journal article" date="2015" name="Fish Shellfish Immunol.">
        <title>Early steps in the European eel (Anguilla anguilla)-Vibrio vulnificus interaction in the gills: Role of the RtxA13 toxin.</title>
        <authorList>
            <person name="Callol A."/>
            <person name="Pajuelo D."/>
            <person name="Ebbesson L."/>
            <person name="Teles M."/>
            <person name="MacKenzie S."/>
            <person name="Amaro C."/>
        </authorList>
    </citation>
    <scope>NUCLEOTIDE SEQUENCE</scope>
</reference>
<sequence>MLGLLVPILYIFDFVSNLPLWGERVCICMCQFKSIALPEIHVPSFYSPKSLSFHICKAFLYNI</sequence>
<feature type="signal peptide" evidence="1">
    <location>
        <begin position="1"/>
        <end position="17"/>
    </location>
</feature>